<proteinExistence type="predicted"/>
<sequence length="237" mass="26937">LLPDVVLLGQIHEIDDGLRREKEVLVECVDLLIVPLLQSRWFLLLDEHRLHLLQRIPLHLLRLVLCLDDERFELLHDCIQILDVLLDQLIRDDLQITSRIHVSLDVDDVVIVEGATEMEEGVAGGDVREEGVAQSLPLRRALHQTSNVYNIEERWHLRGRARLEMLDEPVESRILHHHSSLSGVDGAEGEVLCGDGRGGEHVEERRLPHVGKTQNTHLKIGSDAANQRRALLHDVLL</sequence>
<evidence type="ECO:0000313" key="1">
    <source>
        <dbReference type="EMBL" id="GMR52496.1"/>
    </source>
</evidence>
<dbReference type="Proteomes" id="UP001328107">
    <property type="component" value="Unassembled WGS sequence"/>
</dbReference>
<feature type="non-terminal residue" evidence="1">
    <location>
        <position position="1"/>
    </location>
</feature>
<keyword evidence="2" id="KW-1185">Reference proteome</keyword>
<comment type="caution">
    <text evidence="1">The sequence shown here is derived from an EMBL/GenBank/DDBJ whole genome shotgun (WGS) entry which is preliminary data.</text>
</comment>
<dbReference type="AlphaFoldDB" id="A0AAN5CXG2"/>
<organism evidence="1 2">
    <name type="scientific">Pristionchus mayeri</name>
    <dbReference type="NCBI Taxonomy" id="1317129"/>
    <lineage>
        <taxon>Eukaryota</taxon>
        <taxon>Metazoa</taxon>
        <taxon>Ecdysozoa</taxon>
        <taxon>Nematoda</taxon>
        <taxon>Chromadorea</taxon>
        <taxon>Rhabditida</taxon>
        <taxon>Rhabditina</taxon>
        <taxon>Diplogasteromorpha</taxon>
        <taxon>Diplogasteroidea</taxon>
        <taxon>Neodiplogasteridae</taxon>
        <taxon>Pristionchus</taxon>
    </lineage>
</organism>
<evidence type="ECO:0000313" key="2">
    <source>
        <dbReference type="Proteomes" id="UP001328107"/>
    </source>
</evidence>
<gene>
    <name evidence="1" type="ORF">PMAYCL1PPCAC_22691</name>
</gene>
<feature type="non-terminal residue" evidence="1">
    <location>
        <position position="237"/>
    </location>
</feature>
<dbReference type="EMBL" id="BTRK01000005">
    <property type="protein sequence ID" value="GMR52496.1"/>
    <property type="molecule type" value="Genomic_DNA"/>
</dbReference>
<accession>A0AAN5CXG2</accession>
<name>A0AAN5CXG2_9BILA</name>
<reference evidence="2" key="1">
    <citation type="submission" date="2022-10" db="EMBL/GenBank/DDBJ databases">
        <title>Genome assembly of Pristionchus species.</title>
        <authorList>
            <person name="Yoshida K."/>
            <person name="Sommer R.J."/>
        </authorList>
    </citation>
    <scope>NUCLEOTIDE SEQUENCE [LARGE SCALE GENOMIC DNA]</scope>
    <source>
        <strain evidence="2">RS5460</strain>
    </source>
</reference>
<protein>
    <submittedName>
        <fullName evidence="1">Uncharacterized protein</fullName>
    </submittedName>
</protein>